<protein>
    <submittedName>
        <fullName evidence="2">Uncharacterized protein</fullName>
    </submittedName>
</protein>
<keyword evidence="3" id="KW-1185">Reference proteome</keyword>
<dbReference type="EMBL" id="JACVVK020000026">
    <property type="protein sequence ID" value="KAK7502478.1"/>
    <property type="molecule type" value="Genomic_DNA"/>
</dbReference>
<feature type="compositionally biased region" description="Acidic residues" evidence="1">
    <location>
        <begin position="148"/>
        <end position="165"/>
    </location>
</feature>
<comment type="caution">
    <text evidence="2">The sequence shown here is derived from an EMBL/GenBank/DDBJ whole genome shotgun (WGS) entry which is preliminary data.</text>
</comment>
<evidence type="ECO:0000256" key="1">
    <source>
        <dbReference type="SAM" id="MobiDB-lite"/>
    </source>
</evidence>
<feature type="compositionally biased region" description="Polar residues" evidence="1">
    <location>
        <begin position="129"/>
        <end position="138"/>
    </location>
</feature>
<accession>A0ABD0LSM1</accession>
<evidence type="ECO:0000313" key="2">
    <source>
        <dbReference type="EMBL" id="KAK7502478.1"/>
    </source>
</evidence>
<dbReference type="Proteomes" id="UP001519460">
    <property type="component" value="Unassembled WGS sequence"/>
</dbReference>
<reference evidence="2 3" key="1">
    <citation type="journal article" date="2023" name="Sci. Data">
        <title>Genome assembly of the Korean intertidal mud-creeper Batillaria attramentaria.</title>
        <authorList>
            <person name="Patra A.K."/>
            <person name="Ho P.T."/>
            <person name="Jun S."/>
            <person name="Lee S.J."/>
            <person name="Kim Y."/>
            <person name="Won Y.J."/>
        </authorList>
    </citation>
    <scope>NUCLEOTIDE SEQUENCE [LARGE SCALE GENOMIC DNA]</scope>
    <source>
        <strain evidence="2">Wonlab-2016</strain>
    </source>
</reference>
<evidence type="ECO:0000313" key="3">
    <source>
        <dbReference type="Proteomes" id="UP001519460"/>
    </source>
</evidence>
<feature type="region of interest" description="Disordered" evidence="1">
    <location>
        <begin position="119"/>
        <end position="175"/>
    </location>
</feature>
<gene>
    <name evidence="2" type="ORF">BaRGS_00006431</name>
</gene>
<name>A0ABD0LSM1_9CAEN</name>
<sequence length="255" mass="28241">MDRISSVPNLSLLEHSEGSVHTSLLDNWMYQSAPSLGMARSSTVPELLVEDVMLPFGIPRADINFNINEDDLDCPGQHGPRGLCFNSSSDTLYDSSEEDMEVRTRTRAMSVDDEAYLKLGDSDHEDDNNGNSATTASSVRFMLTPLPLEEELEDGDSPEETELDDTPNTPLGLEYSKTRSGSFFRLQRRASFDNGVFGMPDRIARGDLVVDVSERNALTAPATPADPSTPVGRFLSEEELALDPEQVFNRIYNRE</sequence>
<organism evidence="2 3">
    <name type="scientific">Batillaria attramentaria</name>
    <dbReference type="NCBI Taxonomy" id="370345"/>
    <lineage>
        <taxon>Eukaryota</taxon>
        <taxon>Metazoa</taxon>
        <taxon>Spiralia</taxon>
        <taxon>Lophotrochozoa</taxon>
        <taxon>Mollusca</taxon>
        <taxon>Gastropoda</taxon>
        <taxon>Caenogastropoda</taxon>
        <taxon>Sorbeoconcha</taxon>
        <taxon>Cerithioidea</taxon>
        <taxon>Batillariidae</taxon>
        <taxon>Batillaria</taxon>
    </lineage>
</organism>
<proteinExistence type="predicted"/>
<feature type="region of interest" description="Disordered" evidence="1">
    <location>
        <begin position="88"/>
        <end position="107"/>
    </location>
</feature>
<dbReference type="AlphaFoldDB" id="A0ABD0LSM1"/>